<feature type="compositionally biased region" description="Low complexity" evidence="1">
    <location>
        <begin position="51"/>
        <end position="63"/>
    </location>
</feature>
<gene>
    <name evidence="2" type="ORF">C0Q70_18495</name>
</gene>
<feature type="compositionally biased region" description="Basic and acidic residues" evidence="1">
    <location>
        <begin position="77"/>
        <end position="87"/>
    </location>
</feature>
<dbReference type="Proteomes" id="UP000245119">
    <property type="component" value="Linkage Group LG12"/>
</dbReference>
<dbReference type="OrthoDB" id="10064600at2759"/>
<dbReference type="AlphaFoldDB" id="A0A2T7NGP3"/>
<feature type="region of interest" description="Disordered" evidence="1">
    <location>
        <begin position="461"/>
        <end position="484"/>
    </location>
</feature>
<feature type="region of interest" description="Disordered" evidence="1">
    <location>
        <begin position="517"/>
        <end position="538"/>
    </location>
</feature>
<organism evidence="2 3">
    <name type="scientific">Pomacea canaliculata</name>
    <name type="common">Golden apple snail</name>
    <dbReference type="NCBI Taxonomy" id="400727"/>
    <lineage>
        <taxon>Eukaryota</taxon>
        <taxon>Metazoa</taxon>
        <taxon>Spiralia</taxon>
        <taxon>Lophotrochozoa</taxon>
        <taxon>Mollusca</taxon>
        <taxon>Gastropoda</taxon>
        <taxon>Caenogastropoda</taxon>
        <taxon>Architaenioglossa</taxon>
        <taxon>Ampullarioidea</taxon>
        <taxon>Ampullariidae</taxon>
        <taxon>Pomacea</taxon>
    </lineage>
</organism>
<proteinExistence type="predicted"/>
<reference evidence="2 3" key="1">
    <citation type="submission" date="2018-04" db="EMBL/GenBank/DDBJ databases">
        <title>The genome of golden apple snail Pomacea canaliculata provides insight into stress tolerance and invasive adaptation.</title>
        <authorList>
            <person name="Liu C."/>
            <person name="Liu B."/>
            <person name="Ren Y."/>
            <person name="Zhang Y."/>
            <person name="Wang H."/>
            <person name="Li S."/>
            <person name="Jiang F."/>
            <person name="Yin L."/>
            <person name="Zhang G."/>
            <person name="Qian W."/>
            <person name="Fan W."/>
        </authorList>
    </citation>
    <scope>NUCLEOTIDE SEQUENCE [LARGE SCALE GENOMIC DNA]</scope>
    <source>
        <strain evidence="2">SZHN2017</strain>
        <tissue evidence="2">Muscle</tissue>
    </source>
</reference>
<accession>A0A2T7NGP3</accession>
<sequence length="1112" mass="121884">MPKWGWIGHTLRKAADTTAKQHEKELSETWVEIKMANQSEGGMKAEGQDFSPAAAASKSRPSSGNLPVPNGQQSTGAKDDGPHHEVPVIRNGASGHHLAVSYETTHQLQLCPSVSRHRAEHNHGFHSRELRCLPDGVQTVYANGISSSHSNWSLDDDEVRQSALNGEACVRPKERCEKTVKAKKSKRRWWKEEKQDLGSSVAQKLSLADSGGNECIRSTPSKAECTCNDDSDKTDIIRSNVLTSPAPCRCQQTPCGGLAHSSEQVLLHKTAASSRISPCYHCDHRSDHDSPAIPRREDGSDLLDLVDEGAVCDFDKNVPVEENSFFPFLEDTSIPPNSSETNNDSYYQNGHVLNRNTNDRGQLHQLRRAEQYFPVHHQYGSSSDAESDGDHESVLNVVEGVVGRWAERRQQLDTSEDNGDFIDADLPAISSRLLSSSAGSASLSSSNGDALESQGACSGFSVGEMSSRHENNLSGGSDKELNHQNDSPVVFAMGSTTTFPSTSQDTDFDAITDNVLTPKTESSDGVFGNSSESENEEELSDIPVVQGHNRGQAALEGAGVAEAQMCPHSRQLVLEQLSLGAEGVDLFFDRHCCLQGNAWHPGHVASSLPPSCLAGQSAARHGSCPNLHELPEEVEAGGACAPPVNNLSRLHPCSTGSRGMEPVANGFDDVAPSNFINDQSNQQQKVFVKFPIVQEGHDLECGSGAGQVEIKCENDNILYPCPIPPVLSHRHNTGEKGDELDPAVGQVCLGPNLESFEMFLHDHDSTKEEPWQANSESGVSEPIYEEICEYPCHGRDCSVPCIHNTFKFSMVKKGGKDVRKKKIVCRPIENGSDVTTVDRIMIWNEYEAYLLQVKQIGMSACGQTAVLNLLKAFDLPAEKDDVCREIHVNLRKEKASIAEYLASRAVAGTTAEDLLSGVERLTKGEVRGRFFHFWPPRHVQLLSWLSHWMKKGAVPIATLNLQLGVTWQQIPDAWHHQMVYGVGSRGVYLTNPLEIVCEDTLMEQLTSDSVLLVRRQDVVSRFQPSVSLAPLIAHADPRWCTMNVLGQVVNVLREHNMPSVPGYRAQLTSHIRIPAVYRAGITLYVRHNSSAWKALRDACDLPLKTTSQDAEH</sequence>
<feature type="compositionally biased region" description="Basic and acidic residues" evidence="1">
    <location>
        <begin position="466"/>
        <end position="483"/>
    </location>
</feature>
<feature type="compositionally biased region" description="Basic and acidic residues" evidence="1">
    <location>
        <begin position="13"/>
        <end position="27"/>
    </location>
</feature>
<name>A0A2T7NGP3_POMCA</name>
<evidence type="ECO:0000313" key="2">
    <source>
        <dbReference type="EMBL" id="PVD20341.1"/>
    </source>
</evidence>
<feature type="region of interest" description="Disordered" evidence="1">
    <location>
        <begin position="1"/>
        <end position="89"/>
    </location>
</feature>
<comment type="caution">
    <text evidence="2">The sequence shown here is derived from an EMBL/GenBank/DDBJ whole genome shotgun (WGS) entry which is preliminary data.</text>
</comment>
<evidence type="ECO:0000313" key="3">
    <source>
        <dbReference type="Proteomes" id="UP000245119"/>
    </source>
</evidence>
<evidence type="ECO:0000256" key="1">
    <source>
        <dbReference type="SAM" id="MobiDB-lite"/>
    </source>
</evidence>
<protein>
    <submittedName>
        <fullName evidence="2">Uncharacterized protein</fullName>
    </submittedName>
</protein>
<keyword evidence="3" id="KW-1185">Reference proteome</keyword>
<dbReference type="EMBL" id="PZQS01000012">
    <property type="protein sequence ID" value="PVD20341.1"/>
    <property type="molecule type" value="Genomic_DNA"/>
</dbReference>